<reference evidence="2" key="1">
    <citation type="journal article" date="2013" name="New Phytol.">
        <title>Comparative genomic and transcriptomic analyses reveal the hemibiotrophic stage shift of Colletotrichum fungi.</title>
        <authorList>
            <person name="Gan P."/>
            <person name="Ikeda K."/>
            <person name="Irieda H."/>
            <person name="Narusaka M."/>
            <person name="O'Connell R.J."/>
            <person name="Narusaka Y."/>
            <person name="Takano Y."/>
            <person name="Kubo Y."/>
            <person name="Shirasu K."/>
        </authorList>
    </citation>
    <scope>NUCLEOTIDE SEQUENCE [LARGE SCALE GENOMIC DNA]</scope>
    <source>
        <strain evidence="2">104-T / ATCC 96160 / CBS 514.97 / LARS 414 / MAFF 240422</strain>
    </source>
</reference>
<accession>A0A484G131</accession>
<dbReference type="EMBL" id="AMCV02000005">
    <property type="protein sequence ID" value="TDZ23790.1"/>
    <property type="molecule type" value="Genomic_DNA"/>
</dbReference>
<dbReference type="AlphaFoldDB" id="A0A484G131"/>
<keyword evidence="2" id="KW-1185">Reference proteome</keyword>
<proteinExistence type="predicted"/>
<gene>
    <name evidence="1" type="ORF">Cob_v003276</name>
</gene>
<comment type="caution">
    <text evidence="1">The sequence shown here is derived from an EMBL/GenBank/DDBJ whole genome shotgun (WGS) entry which is preliminary data.</text>
</comment>
<organism evidence="1 2">
    <name type="scientific">Colletotrichum orbiculare (strain 104-T / ATCC 96160 / CBS 514.97 / LARS 414 / MAFF 240422)</name>
    <name type="common">Cucumber anthracnose fungus</name>
    <name type="synonym">Colletotrichum lagenarium</name>
    <dbReference type="NCBI Taxonomy" id="1213857"/>
    <lineage>
        <taxon>Eukaryota</taxon>
        <taxon>Fungi</taxon>
        <taxon>Dikarya</taxon>
        <taxon>Ascomycota</taxon>
        <taxon>Pezizomycotina</taxon>
        <taxon>Sordariomycetes</taxon>
        <taxon>Hypocreomycetidae</taxon>
        <taxon>Glomerellales</taxon>
        <taxon>Glomerellaceae</taxon>
        <taxon>Colletotrichum</taxon>
        <taxon>Colletotrichum orbiculare species complex</taxon>
    </lineage>
</organism>
<sequence>MASFVRYMDESILPKRLWLIRQTRDTFRGNATLSSDPKSCKQMKSAACCENEATKRRALREFEAAIEELPLFVWWLV</sequence>
<evidence type="ECO:0000313" key="2">
    <source>
        <dbReference type="Proteomes" id="UP000014480"/>
    </source>
</evidence>
<dbReference type="Proteomes" id="UP000014480">
    <property type="component" value="Unassembled WGS sequence"/>
</dbReference>
<reference evidence="2" key="2">
    <citation type="journal article" date="2019" name="Mol. Plant Microbe Interact.">
        <title>Genome sequence resources for four phytopathogenic fungi from the Colletotrichum orbiculare species complex.</title>
        <authorList>
            <person name="Gan P."/>
            <person name="Tsushima A."/>
            <person name="Narusaka M."/>
            <person name="Narusaka Y."/>
            <person name="Takano Y."/>
            <person name="Kubo Y."/>
            <person name="Shirasu K."/>
        </authorList>
    </citation>
    <scope>GENOME REANNOTATION</scope>
    <source>
        <strain evidence="2">104-T / ATCC 96160 / CBS 514.97 / LARS 414 / MAFF 240422</strain>
    </source>
</reference>
<protein>
    <submittedName>
        <fullName evidence="1">Uncharacterized protein</fullName>
    </submittedName>
</protein>
<name>A0A484G131_COLOR</name>
<evidence type="ECO:0000313" key="1">
    <source>
        <dbReference type="EMBL" id="TDZ23790.1"/>
    </source>
</evidence>